<dbReference type="GO" id="GO:0050839">
    <property type="term" value="F:cell adhesion molecule binding"/>
    <property type="evidence" value="ECO:0007669"/>
    <property type="project" value="TreeGrafter"/>
</dbReference>
<proteinExistence type="predicted"/>
<evidence type="ECO:0000259" key="2">
    <source>
        <dbReference type="PROSITE" id="PS50213"/>
    </source>
</evidence>
<dbReference type="InterPro" id="IPR050904">
    <property type="entry name" value="Adhesion/Biosynth-related"/>
</dbReference>
<dbReference type="PROSITE" id="PS50213">
    <property type="entry name" value="FAS1"/>
    <property type="match status" value="2"/>
</dbReference>
<evidence type="ECO:0000313" key="4">
    <source>
        <dbReference type="Proteomes" id="UP000053766"/>
    </source>
</evidence>
<feature type="domain" description="FAS1" evidence="2">
    <location>
        <begin position="460"/>
        <end position="596"/>
    </location>
</feature>
<sequence length="596" mass="67130">MNILKLFWLFICSVTTANAKCTICSFLHDYYDESSELRQDYEPVKTSSLFGNLIGLADRRKQLISSSDIPPPLKVRGTIPEISSRVEKNSNSGITSHLFDIFDSIGSGIIRMSHLDGPHICTRETTTKKFTSDKTLKSEKICQRFRDANKCIDRKTGAKGSVETIRIEECCDGYETLDIFKYGCPIESSVLEINDALNLVNSSLWRFAKDVHLENKLIANNITIFVSPESVNETDDMRSYVLNRIVPGIHRTYDWADGTILKTVGGGDLVISQSEDLFGSVRNYANCLLLNESSYRLQNGMLYFVDGNLRPAYATVLAALESDARFSTFATLLSDNLRDLLSSNQSFTVFVPSEKVFSSMSKSLLKDIKTGTGCASSKWLTQLFIYKYSFSCECSAMTSDFTHSHIMEKLICSFELSHHRLKSLAGSEVETRMQVRNNEKVTYIGRARFVNGDVYARNGVVHIIDDVLINDEFLSWKEHLEIYNTHLADTLRDVVEKPSEPITIFVPPVHNNTIPVKIAMNHIVSGEILQNLQHRSTIETDAKSVIFTGYSLRPSPISVRISLQRSQRQLGQLGCSRVIRESVRGCHSILHFIDKV</sequence>
<accession>A0A0D8Y9H8</accession>
<feature type="domain" description="FAS1" evidence="2">
    <location>
        <begin position="313"/>
        <end position="468"/>
    </location>
</feature>
<dbReference type="GO" id="GO:0005615">
    <property type="term" value="C:extracellular space"/>
    <property type="evidence" value="ECO:0007669"/>
    <property type="project" value="TreeGrafter"/>
</dbReference>
<dbReference type="InterPro" id="IPR036378">
    <property type="entry name" value="FAS1_dom_sf"/>
</dbReference>
<name>A0A0D8Y9H8_DICVI</name>
<gene>
    <name evidence="3" type="ORF">DICVIV_02576</name>
</gene>
<dbReference type="AlphaFoldDB" id="A0A0D8Y9H8"/>
<keyword evidence="1" id="KW-0732">Signal</keyword>
<dbReference type="Pfam" id="PF02469">
    <property type="entry name" value="Fasciclin"/>
    <property type="match status" value="1"/>
</dbReference>
<evidence type="ECO:0000313" key="3">
    <source>
        <dbReference type="EMBL" id="KJH51211.1"/>
    </source>
</evidence>
<keyword evidence="4" id="KW-1185">Reference proteome</keyword>
<feature type="signal peptide" evidence="1">
    <location>
        <begin position="1"/>
        <end position="19"/>
    </location>
</feature>
<dbReference type="GO" id="GO:0031012">
    <property type="term" value="C:extracellular matrix"/>
    <property type="evidence" value="ECO:0007669"/>
    <property type="project" value="TreeGrafter"/>
</dbReference>
<feature type="chain" id="PRO_5002336329" evidence="1">
    <location>
        <begin position="20"/>
        <end position="596"/>
    </location>
</feature>
<protein>
    <submittedName>
        <fullName evidence="3">Fasciclin domain protein</fullName>
    </submittedName>
</protein>
<reference evidence="3 4" key="1">
    <citation type="submission" date="2013-11" db="EMBL/GenBank/DDBJ databases">
        <title>Draft genome of the bovine lungworm Dictyocaulus viviparus.</title>
        <authorList>
            <person name="Mitreva M."/>
        </authorList>
    </citation>
    <scope>NUCLEOTIDE SEQUENCE [LARGE SCALE GENOMIC DNA]</scope>
    <source>
        <strain evidence="3 4">HannoverDv2000</strain>
    </source>
</reference>
<dbReference type="SMART" id="SM00554">
    <property type="entry name" value="FAS1"/>
    <property type="match status" value="2"/>
</dbReference>
<dbReference type="PANTHER" id="PTHR10900">
    <property type="entry name" value="PERIOSTIN-RELATED"/>
    <property type="match status" value="1"/>
</dbReference>
<dbReference type="SUPFAM" id="SSF82153">
    <property type="entry name" value="FAS1 domain"/>
    <property type="match status" value="3"/>
</dbReference>
<dbReference type="EMBL" id="KN716188">
    <property type="protein sequence ID" value="KJH51211.1"/>
    <property type="molecule type" value="Genomic_DNA"/>
</dbReference>
<dbReference type="GO" id="GO:0030198">
    <property type="term" value="P:extracellular matrix organization"/>
    <property type="evidence" value="ECO:0007669"/>
    <property type="project" value="TreeGrafter"/>
</dbReference>
<dbReference type="OrthoDB" id="286301at2759"/>
<dbReference type="Gene3D" id="2.30.180.10">
    <property type="entry name" value="FAS1 domain"/>
    <property type="match status" value="1"/>
</dbReference>
<evidence type="ECO:0000256" key="1">
    <source>
        <dbReference type="SAM" id="SignalP"/>
    </source>
</evidence>
<dbReference type="STRING" id="29172.A0A0D8Y9H8"/>
<organism evidence="3 4">
    <name type="scientific">Dictyocaulus viviparus</name>
    <name type="common">Bovine lungworm</name>
    <dbReference type="NCBI Taxonomy" id="29172"/>
    <lineage>
        <taxon>Eukaryota</taxon>
        <taxon>Metazoa</taxon>
        <taxon>Ecdysozoa</taxon>
        <taxon>Nematoda</taxon>
        <taxon>Chromadorea</taxon>
        <taxon>Rhabditida</taxon>
        <taxon>Rhabditina</taxon>
        <taxon>Rhabditomorpha</taxon>
        <taxon>Strongyloidea</taxon>
        <taxon>Metastrongylidae</taxon>
        <taxon>Dictyocaulus</taxon>
    </lineage>
</organism>
<dbReference type="GO" id="GO:0007155">
    <property type="term" value="P:cell adhesion"/>
    <property type="evidence" value="ECO:0007669"/>
    <property type="project" value="TreeGrafter"/>
</dbReference>
<dbReference type="PANTHER" id="PTHR10900:SF77">
    <property type="entry name" value="FI19380P1"/>
    <property type="match status" value="1"/>
</dbReference>
<dbReference type="InterPro" id="IPR000782">
    <property type="entry name" value="FAS1_domain"/>
</dbReference>
<reference evidence="4" key="2">
    <citation type="journal article" date="2016" name="Sci. Rep.">
        <title>Dictyocaulus viviparus genome, variome and transcriptome elucidate lungworm biology and support future intervention.</title>
        <authorList>
            <person name="McNulty S.N."/>
            <person name="Strube C."/>
            <person name="Rosa B.A."/>
            <person name="Martin J.C."/>
            <person name="Tyagi R."/>
            <person name="Choi Y.J."/>
            <person name="Wang Q."/>
            <person name="Hallsworth Pepin K."/>
            <person name="Zhang X."/>
            <person name="Ozersky P."/>
            <person name="Wilson R.K."/>
            <person name="Sternberg P.W."/>
            <person name="Gasser R.B."/>
            <person name="Mitreva M."/>
        </authorList>
    </citation>
    <scope>NUCLEOTIDE SEQUENCE [LARGE SCALE GENOMIC DNA]</scope>
    <source>
        <strain evidence="4">HannoverDv2000</strain>
    </source>
</reference>
<dbReference type="Proteomes" id="UP000053766">
    <property type="component" value="Unassembled WGS sequence"/>
</dbReference>